<sequence>MARHTSFPKQSSRSTTAWHRFGLVILLGMVLLLSSAATMADDPSSADAPSSTESGQVGVEPHADTHSNTEFINADYPQPRCHHGHGTRNVGSALLRLERQDLELEPLPLSMTAPAIAPRVVTASGSPSAPPSPSSVPVYLLTQRYRV</sequence>
<feature type="compositionally biased region" description="Low complexity" evidence="1">
    <location>
        <begin position="40"/>
        <end position="52"/>
    </location>
</feature>
<name>A0A2A2EPE3_9GAMM</name>
<feature type="region of interest" description="Disordered" evidence="1">
    <location>
        <begin position="40"/>
        <end position="88"/>
    </location>
</feature>
<comment type="caution">
    <text evidence="3">The sequence shown here is derived from an EMBL/GenBank/DDBJ whole genome shotgun (WGS) entry which is preliminary data.</text>
</comment>
<feature type="chain" id="PRO_5012403708" description="Secreted protein" evidence="2">
    <location>
        <begin position="41"/>
        <end position="147"/>
    </location>
</feature>
<evidence type="ECO:0000256" key="1">
    <source>
        <dbReference type="SAM" id="MobiDB-lite"/>
    </source>
</evidence>
<proteinExistence type="predicted"/>
<organism evidence="3 4">
    <name type="scientific">Halomonas salipaludis</name>
    <dbReference type="NCBI Taxonomy" id="2032625"/>
    <lineage>
        <taxon>Bacteria</taxon>
        <taxon>Pseudomonadati</taxon>
        <taxon>Pseudomonadota</taxon>
        <taxon>Gammaproteobacteria</taxon>
        <taxon>Oceanospirillales</taxon>
        <taxon>Halomonadaceae</taxon>
        <taxon>Halomonas</taxon>
    </lineage>
</organism>
<protein>
    <recommendedName>
        <fullName evidence="5">Secreted protein</fullName>
    </recommendedName>
</protein>
<keyword evidence="2" id="KW-0732">Signal</keyword>
<reference evidence="3 4" key="1">
    <citation type="submission" date="2017-08" db="EMBL/GenBank/DDBJ databases">
        <title>Halomonas alkalisoli sp. nov., isolated from saline alkaline soil.</title>
        <authorList>
            <person name="Wang D."/>
            <person name="Zhang G."/>
        </authorList>
    </citation>
    <scope>NUCLEOTIDE SEQUENCE [LARGE SCALE GENOMIC DNA]</scope>
    <source>
        <strain evidence="3 4">WRN001</strain>
    </source>
</reference>
<gene>
    <name evidence="3" type="ORF">CK498_20845</name>
</gene>
<evidence type="ECO:0000313" key="4">
    <source>
        <dbReference type="Proteomes" id="UP000217771"/>
    </source>
</evidence>
<evidence type="ECO:0008006" key="5">
    <source>
        <dbReference type="Google" id="ProtNLM"/>
    </source>
</evidence>
<dbReference type="AlphaFoldDB" id="A0A2A2EPE3"/>
<dbReference type="Proteomes" id="UP000217771">
    <property type="component" value="Unassembled WGS sequence"/>
</dbReference>
<evidence type="ECO:0000256" key="2">
    <source>
        <dbReference type="SAM" id="SignalP"/>
    </source>
</evidence>
<keyword evidence="4" id="KW-1185">Reference proteome</keyword>
<feature type="signal peptide" evidence="2">
    <location>
        <begin position="1"/>
        <end position="40"/>
    </location>
</feature>
<accession>A0A2A2EPE3</accession>
<dbReference type="EMBL" id="NSKB01000008">
    <property type="protein sequence ID" value="PAU74996.1"/>
    <property type="molecule type" value="Genomic_DNA"/>
</dbReference>
<evidence type="ECO:0000313" key="3">
    <source>
        <dbReference type="EMBL" id="PAU74996.1"/>
    </source>
</evidence>